<dbReference type="InterPro" id="IPR051547">
    <property type="entry name" value="TDP2-like"/>
</dbReference>
<name>A0ABP0NHW5_9DINO</name>
<evidence type="ECO:0000256" key="4">
    <source>
        <dbReference type="ARBA" id="ARBA00022722"/>
    </source>
</evidence>
<keyword evidence="4" id="KW-0540">Nuclease</keyword>
<organism evidence="12 13">
    <name type="scientific">Durusdinium trenchii</name>
    <dbReference type="NCBI Taxonomy" id="1381693"/>
    <lineage>
        <taxon>Eukaryota</taxon>
        <taxon>Sar</taxon>
        <taxon>Alveolata</taxon>
        <taxon>Dinophyceae</taxon>
        <taxon>Suessiales</taxon>
        <taxon>Symbiodiniaceae</taxon>
        <taxon>Durusdinium</taxon>
    </lineage>
</organism>
<dbReference type="InterPro" id="IPR005135">
    <property type="entry name" value="Endo/exonuclease/phosphatase"/>
</dbReference>
<evidence type="ECO:0000256" key="9">
    <source>
        <dbReference type="ARBA" id="ARBA00023204"/>
    </source>
</evidence>
<keyword evidence="10" id="KW-0539">Nucleus</keyword>
<evidence type="ECO:0000256" key="3">
    <source>
        <dbReference type="ARBA" id="ARBA00004322"/>
    </source>
</evidence>
<keyword evidence="13" id="KW-1185">Reference proteome</keyword>
<keyword evidence="7" id="KW-0378">Hydrolase</keyword>
<gene>
    <name evidence="12" type="ORF">SCF082_LOCUS32368</name>
</gene>
<dbReference type="EMBL" id="CAXAMM010028002">
    <property type="protein sequence ID" value="CAK9061970.1"/>
    <property type="molecule type" value="Genomic_DNA"/>
</dbReference>
<dbReference type="Pfam" id="PF03372">
    <property type="entry name" value="Exo_endo_phos"/>
    <property type="match status" value="1"/>
</dbReference>
<accession>A0ABP0NHW5</accession>
<dbReference type="PANTHER" id="PTHR15822">
    <property type="entry name" value="TRAF AND TNF RECEPTOR-ASSOCIATED PROTEIN"/>
    <property type="match status" value="1"/>
</dbReference>
<evidence type="ECO:0000313" key="12">
    <source>
        <dbReference type="EMBL" id="CAK9061970.1"/>
    </source>
</evidence>
<evidence type="ECO:0000313" key="13">
    <source>
        <dbReference type="Proteomes" id="UP001642464"/>
    </source>
</evidence>
<evidence type="ECO:0000256" key="8">
    <source>
        <dbReference type="ARBA" id="ARBA00022842"/>
    </source>
</evidence>
<evidence type="ECO:0000256" key="2">
    <source>
        <dbReference type="ARBA" id="ARBA00001946"/>
    </source>
</evidence>
<keyword evidence="6" id="KW-0227">DNA damage</keyword>
<sequence>MVGILTYNIHSGVGTDGAYDLERVAGVIRRSKAEIACLQEVEVNKKLKRARRWSVTHADDQAQVIADACGLANYEFTPTLKAAFLQATCTGGEVLVASDEASYGLATLTRFPILDRRRLMFHRCDGDEEVLHMNQQEQPRGALAVLVDLASEDARPMWVVNTHLSHRMASAEQRRQAEELLAWIEELRHVPIPEDLERPTFLLAGDLNSSFYMPFSGYSVIVSDSRWKDLWKAAEAPCCCQASFPAYGCGGLFGMRIDHLFGLRDGDALPMCELAHVLRRTPADEMASDHCAVFVQMDFVDDPASESGLEQKVLLM</sequence>
<evidence type="ECO:0000256" key="5">
    <source>
        <dbReference type="ARBA" id="ARBA00022723"/>
    </source>
</evidence>
<evidence type="ECO:0000256" key="10">
    <source>
        <dbReference type="ARBA" id="ARBA00023242"/>
    </source>
</evidence>
<evidence type="ECO:0000259" key="11">
    <source>
        <dbReference type="Pfam" id="PF03372"/>
    </source>
</evidence>
<dbReference type="PANTHER" id="PTHR15822:SF4">
    <property type="entry name" value="TYROSYL-DNA PHOSPHODIESTERASE 2"/>
    <property type="match status" value="1"/>
</dbReference>
<comment type="subcellular location">
    <subcellularLocation>
        <location evidence="3">Nucleus</location>
        <location evidence="3">PML body</location>
    </subcellularLocation>
</comment>
<comment type="cofactor">
    <cofactor evidence="1">
        <name>Mn(2+)</name>
        <dbReference type="ChEBI" id="CHEBI:29035"/>
    </cofactor>
</comment>
<dbReference type="InterPro" id="IPR036691">
    <property type="entry name" value="Endo/exonu/phosph_ase_sf"/>
</dbReference>
<keyword evidence="8" id="KW-0460">Magnesium</keyword>
<reference evidence="12 13" key="1">
    <citation type="submission" date="2024-02" db="EMBL/GenBank/DDBJ databases">
        <authorList>
            <person name="Chen Y."/>
            <person name="Shah S."/>
            <person name="Dougan E. K."/>
            <person name="Thang M."/>
            <person name="Chan C."/>
        </authorList>
    </citation>
    <scope>NUCLEOTIDE SEQUENCE [LARGE SCALE GENOMIC DNA]</scope>
</reference>
<feature type="domain" description="Endonuclease/exonuclease/phosphatase" evidence="11">
    <location>
        <begin position="5"/>
        <end position="209"/>
    </location>
</feature>
<comment type="cofactor">
    <cofactor evidence="2">
        <name>Mg(2+)</name>
        <dbReference type="ChEBI" id="CHEBI:18420"/>
    </cofactor>
</comment>
<evidence type="ECO:0000256" key="7">
    <source>
        <dbReference type="ARBA" id="ARBA00022801"/>
    </source>
</evidence>
<keyword evidence="9" id="KW-0234">DNA repair</keyword>
<protein>
    <submittedName>
        <fullName evidence="12">PlsC domain-containing protein</fullName>
    </submittedName>
</protein>
<dbReference type="Gene3D" id="3.60.10.10">
    <property type="entry name" value="Endonuclease/exonuclease/phosphatase"/>
    <property type="match status" value="1"/>
</dbReference>
<evidence type="ECO:0000256" key="6">
    <source>
        <dbReference type="ARBA" id="ARBA00022763"/>
    </source>
</evidence>
<comment type="caution">
    <text evidence="12">The sequence shown here is derived from an EMBL/GenBank/DDBJ whole genome shotgun (WGS) entry which is preliminary data.</text>
</comment>
<keyword evidence="5" id="KW-0479">Metal-binding</keyword>
<proteinExistence type="predicted"/>
<dbReference type="Proteomes" id="UP001642464">
    <property type="component" value="Unassembled WGS sequence"/>
</dbReference>
<dbReference type="SUPFAM" id="SSF56219">
    <property type="entry name" value="DNase I-like"/>
    <property type="match status" value="1"/>
</dbReference>
<evidence type="ECO:0000256" key="1">
    <source>
        <dbReference type="ARBA" id="ARBA00001936"/>
    </source>
</evidence>